<proteinExistence type="predicted"/>
<dbReference type="RefSeq" id="WP_094985813.1">
    <property type="nucleotide sequence ID" value="NZ_NHNI01000002.1"/>
</dbReference>
<organism evidence="1 2">
    <name type="scientific">Cellvibrio mixtus</name>
    <dbReference type="NCBI Taxonomy" id="39650"/>
    <lineage>
        <taxon>Bacteria</taxon>
        <taxon>Pseudomonadati</taxon>
        <taxon>Pseudomonadota</taxon>
        <taxon>Gammaproteobacteria</taxon>
        <taxon>Cellvibrionales</taxon>
        <taxon>Cellvibrionaceae</taxon>
        <taxon>Cellvibrio</taxon>
    </lineage>
</organism>
<gene>
    <name evidence="1" type="ORF">CBP51_16780</name>
</gene>
<keyword evidence="2" id="KW-1185">Reference proteome</keyword>
<accession>A0A266Q5C0</accession>
<reference evidence="2" key="1">
    <citation type="submission" date="2017-05" db="EMBL/GenBank/DDBJ databases">
        <authorList>
            <person name="Barney B.M."/>
        </authorList>
    </citation>
    <scope>NUCLEOTIDE SEQUENCE [LARGE SCALE GENOMIC DNA]</scope>
    <source>
        <strain evidence="2">PSBB022</strain>
    </source>
</reference>
<dbReference type="AlphaFoldDB" id="A0A266Q5C0"/>
<protein>
    <submittedName>
        <fullName evidence="1">Uncharacterized protein</fullName>
    </submittedName>
</protein>
<comment type="caution">
    <text evidence="1">The sequence shown here is derived from an EMBL/GenBank/DDBJ whole genome shotgun (WGS) entry which is preliminary data.</text>
</comment>
<evidence type="ECO:0000313" key="2">
    <source>
        <dbReference type="Proteomes" id="UP000216101"/>
    </source>
</evidence>
<name>A0A266Q5C0_9GAMM</name>
<sequence>MTVTITSNDIKLMQSERLTEDSDGGGQMTGLPVIDGDINNLFEDISRVDRTYGDVSLRKAFLKVDTATADLYLDSHAILSAQPADPNVSGLLFTTSDFYDQRSSARQRIESFVVAGPVTGMFLRGTQLQGQRALIVYTPSVNNTTPPEIGETYMLQYKQDLNTRQFVKVLNVQQSVERFTYTIINGDIRTFTATQYIIELSSELKMDYLASDPQPLPNNDSKLYSTQPATSAKYYGTTVLSQPAAAGATSVRVAGTFAPIIPTASSETPVIDQRPGGFVSQIVPSSSQTIAIPVVIAANTQSALPTPVVPGSVSFSAGGTAYVDKGGKFVNASGEAGPLAGSAIDYRTGAITWSGSVAATVSFTYRPGTLRQQLPNTGSIEIDETNRNFNYVLTIDPPPAPTTFNASYQYLGKWYELQDDGTGTLTGDGSGQINYTTGSIVLTLQAQPDANSLIFYRWTDADLYTPAAADSFNGTTPLNIYLDNKMVVPGSVTITWTSGTAKTATDADGVISGDATGRIDYATGIIRLTAAAVPNAGTGWTVQYSHKNQSELKTSNAVPNNTTKADISLSAGANCEPGSVSFRLIKSIKKTVVNGSGILLSTTYFDLYRSITDNGNGSLIDRSYGENTVVGSINYTTGQIVVSGNAFLKNYNE</sequence>
<dbReference type="EMBL" id="NHNI01000002">
    <property type="protein sequence ID" value="OZY84816.1"/>
    <property type="molecule type" value="Genomic_DNA"/>
</dbReference>
<dbReference type="Proteomes" id="UP000216101">
    <property type="component" value="Unassembled WGS sequence"/>
</dbReference>
<evidence type="ECO:0000313" key="1">
    <source>
        <dbReference type="EMBL" id="OZY84816.1"/>
    </source>
</evidence>